<reference evidence="5" key="2">
    <citation type="submission" date="2021-04" db="EMBL/GenBank/DDBJ databases">
        <authorList>
            <person name="Gilroy R."/>
        </authorList>
    </citation>
    <scope>NUCLEOTIDE SEQUENCE</scope>
    <source>
        <strain evidence="5">CHK186-1790</strain>
    </source>
</reference>
<dbReference type="InterPro" id="IPR015424">
    <property type="entry name" value="PyrdxlP-dep_Trfase"/>
</dbReference>
<evidence type="ECO:0000256" key="3">
    <source>
        <dbReference type="ARBA" id="ARBA00022898"/>
    </source>
</evidence>
<dbReference type="Proteomes" id="UP000823882">
    <property type="component" value="Unassembled WGS sequence"/>
</dbReference>
<dbReference type="SUPFAM" id="SSF53383">
    <property type="entry name" value="PLP-dependent transferases"/>
    <property type="match status" value="1"/>
</dbReference>
<evidence type="ECO:0000313" key="5">
    <source>
        <dbReference type="EMBL" id="HJC41896.1"/>
    </source>
</evidence>
<comment type="caution">
    <text evidence="5">The sequence shown here is derived from an EMBL/GenBank/DDBJ whole genome shotgun (WGS) entry which is preliminary data.</text>
</comment>
<dbReference type="Gene3D" id="3.90.1150.10">
    <property type="entry name" value="Aspartate Aminotransferase, domain 1"/>
    <property type="match status" value="1"/>
</dbReference>
<dbReference type="GO" id="GO:0008483">
    <property type="term" value="F:transaminase activity"/>
    <property type="evidence" value="ECO:0007669"/>
    <property type="project" value="UniProtKB-KW"/>
</dbReference>
<accession>A0A9D2T1F5</accession>
<evidence type="ECO:0000259" key="4">
    <source>
        <dbReference type="Pfam" id="PF01212"/>
    </source>
</evidence>
<proteinExistence type="inferred from homology"/>
<dbReference type="PANTHER" id="PTHR48097:SF5">
    <property type="entry name" value="LOW SPECIFICITY L-THREONINE ALDOLASE"/>
    <property type="match status" value="1"/>
</dbReference>
<dbReference type="InterPro" id="IPR015421">
    <property type="entry name" value="PyrdxlP-dep_Trfase_major"/>
</dbReference>
<protein>
    <submittedName>
        <fullName evidence="5">Aminotransferase class I/II-fold pyridoxal phosphate-dependent enzyme</fullName>
    </submittedName>
</protein>
<dbReference type="InterPro" id="IPR015422">
    <property type="entry name" value="PyrdxlP-dep_Trfase_small"/>
</dbReference>
<dbReference type="Gene3D" id="3.40.640.10">
    <property type="entry name" value="Type I PLP-dependent aspartate aminotransferase-like (Major domain)"/>
    <property type="match status" value="1"/>
</dbReference>
<dbReference type="Pfam" id="PF01212">
    <property type="entry name" value="Beta_elim_lyase"/>
    <property type="match status" value="1"/>
</dbReference>
<reference evidence="5" key="1">
    <citation type="journal article" date="2021" name="PeerJ">
        <title>Extensive microbial diversity within the chicken gut microbiome revealed by metagenomics and culture.</title>
        <authorList>
            <person name="Gilroy R."/>
            <person name="Ravi A."/>
            <person name="Getino M."/>
            <person name="Pursley I."/>
            <person name="Horton D.L."/>
            <person name="Alikhan N.F."/>
            <person name="Baker D."/>
            <person name="Gharbi K."/>
            <person name="Hall N."/>
            <person name="Watson M."/>
            <person name="Adriaenssens E.M."/>
            <person name="Foster-Nyarko E."/>
            <person name="Jarju S."/>
            <person name="Secka A."/>
            <person name="Antonio M."/>
            <person name="Oren A."/>
            <person name="Chaudhuri R.R."/>
            <person name="La Ragione R."/>
            <person name="Hildebrand F."/>
            <person name="Pallen M.J."/>
        </authorList>
    </citation>
    <scope>NUCLEOTIDE SEQUENCE</scope>
    <source>
        <strain evidence="5">CHK186-1790</strain>
    </source>
</reference>
<feature type="domain" description="Aromatic amino acid beta-eliminating lyase/threonine aldolase" evidence="4">
    <location>
        <begin position="15"/>
        <end position="293"/>
    </location>
</feature>
<comment type="cofactor">
    <cofactor evidence="1">
        <name>pyridoxal 5'-phosphate</name>
        <dbReference type="ChEBI" id="CHEBI:597326"/>
    </cofactor>
</comment>
<keyword evidence="5" id="KW-0808">Transferase</keyword>
<dbReference type="GO" id="GO:0016829">
    <property type="term" value="F:lyase activity"/>
    <property type="evidence" value="ECO:0007669"/>
    <property type="project" value="InterPro"/>
</dbReference>
<evidence type="ECO:0000256" key="1">
    <source>
        <dbReference type="ARBA" id="ARBA00001933"/>
    </source>
</evidence>
<comment type="similarity">
    <text evidence="2">Belongs to the threonine aldolase family.</text>
</comment>
<name>A0A9D2T1F5_9FIRM</name>
<evidence type="ECO:0000256" key="2">
    <source>
        <dbReference type="ARBA" id="ARBA00006966"/>
    </source>
</evidence>
<dbReference type="InterPro" id="IPR001597">
    <property type="entry name" value="ArAA_b-elim_lyase/Thr_aldolase"/>
</dbReference>
<gene>
    <name evidence="5" type="ORF">H9701_10155</name>
</gene>
<dbReference type="EMBL" id="DWWJ01000190">
    <property type="protein sequence ID" value="HJC41896.1"/>
    <property type="molecule type" value="Genomic_DNA"/>
</dbReference>
<evidence type="ECO:0000313" key="6">
    <source>
        <dbReference type="Proteomes" id="UP000823882"/>
    </source>
</evidence>
<dbReference type="GO" id="GO:0006520">
    <property type="term" value="P:amino acid metabolic process"/>
    <property type="evidence" value="ECO:0007669"/>
    <property type="project" value="InterPro"/>
</dbReference>
<organism evidence="5 6">
    <name type="scientific">Candidatus Intestinimonas pullistercoris</name>
    <dbReference type="NCBI Taxonomy" id="2838623"/>
    <lineage>
        <taxon>Bacteria</taxon>
        <taxon>Bacillati</taxon>
        <taxon>Bacillota</taxon>
        <taxon>Clostridia</taxon>
        <taxon>Eubacteriales</taxon>
        <taxon>Intestinimonas</taxon>
    </lineage>
</organism>
<keyword evidence="3" id="KW-0663">Pyridoxal phosphate</keyword>
<dbReference type="AlphaFoldDB" id="A0A9D2T1F5"/>
<keyword evidence="5" id="KW-0032">Aminotransferase</keyword>
<sequence length="342" mass="36975">MYLFRNDYSFGAHPKVLSALGATNLQGNVGYGEDAYCRRAEELLLDLCQCPAGKVEFLIGGTQVNAVAMAAFLRPWEGILTATSSHLNGHEAGAVEATGHKLLLVPTGTDGKLRPEQLVPLLEEHRHPHTVKPRVVEIADATESGAVYTRDELSALSSFCRENGLLLYVDGARLGAALTSPQSDLTLPDLARFTDAFTIGGTKNGALMGEALVLVNPDLQPDFFRIKKQMGGVLAKGWLLGAQFEALFRDGLYFEMARHGNAMAARLQAGLKALGWQLWVDSPTNQIFVVVDQARHAALQELCAFEDWCPAQESGHTVIRLVTCFATAPEDVDGFLAAAARL</sequence>
<dbReference type="PANTHER" id="PTHR48097">
    <property type="entry name" value="L-THREONINE ALDOLASE-RELATED"/>
    <property type="match status" value="1"/>
</dbReference>